<evidence type="ECO:0000259" key="10">
    <source>
        <dbReference type="SMART" id="SM00387"/>
    </source>
</evidence>
<feature type="transmembrane region" description="Helical" evidence="9">
    <location>
        <begin position="70"/>
        <end position="88"/>
    </location>
</feature>
<dbReference type="PANTHER" id="PTHR24421:SF10">
    <property type="entry name" value="NITRATE_NITRITE SENSOR PROTEIN NARQ"/>
    <property type="match status" value="1"/>
</dbReference>
<sequence length="379" mass="40967">MHPLIRSVWDEPRPLNPPPRVWRDWALVGVLVPLALLEGVLRPDLPWRAVSVIFTAVLVPTLLWRRSRPLLMVAIAFGTLSLAPLLTGGHSPETYTMVYLLFLAYSLFRWGSGREAVLGLAIILVKAGFSVATDYPGPADAIGGFAVVFLVVVLGLAFRYRAKARTRELDQVKLREREQLARDLHDTVAHHVSAMAIRAQAGLAVSASRPDAATDALRVIEAEAAHALTEMSAMVRILRHDQPADLAPGRRIADLRQLAGEGRTGPAVSLEISGGVDDLSPSVEAAIYRLAQESVTNARRHARHATRIEIRVTADDTSVHLRVSDDGDGSLKRPAKSQGYGLIGMIERADLLGGTCVAGPDPDRGWTVTATLPRTGSAT</sequence>
<dbReference type="CDD" id="cd16917">
    <property type="entry name" value="HATPase_UhpB-NarQ-NarX-like"/>
    <property type="match status" value="1"/>
</dbReference>
<reference evidence="12" key="1">
    <citation type="journal article" date="2019" name="Int. J. Syst. Evol. Microbiol.">
        <title>The Global Catalogue of Microorganisms (GCM) 10K type strain sequencing project: providing services to taxonomists for standard genome sequencing and annotation.</title>
        <authorList>
            <consortium name="The Broad Institute Genomics Platform"/>
            <consortium name="The Broad Institute Genome Sequencing Center for Infectious Disease"/>
            <person name="Wu L."/>
            <person name="Ma J."/>
        </authorList>
    </citation>
    <scope>NUCLEOTIDE SEQUENCE [LARGE SCALE GENOMIC DNA]</scope>
    <source>
        <strain evidence="12">CGMCC 1.15399</strain>
    </source>
</reference>
<keyword evidence="9" id="KW-0472">Membrane</keyword>
<keyword evidence="3" id="KW-0597">Phosphoprotein</keyword>
<dbReference type="InterPro" id="IPR011712">
    <property type="entry name" value="Sig_transdc_His_kin_sub3_dim/P"/>
</dbReference>
<evidence type="ECO:0000256" key="2">
    <source>
        <dbReference type="ARBA" id="ARBA00012438"/>
    </source>
</evidence>
<evidence type="ECO:0000256" key="9">
    <source>
        <dbReference type="SAM" id="Phobius"/>
    </source>
</evidence>
<keyword evidence="5" id="KW-0547">Nucleotide-binding</keyword>
<keyword evidence="4" id="KW-0808">Transferase</keyword>
<evidence type="ECO:0000256" key="7">
    <source>
        <dbReference type="ARBA" id="ARBA00022840"/>
    </source>
</evidence>
<gene>
    <name evidence="11" type="ORF">ACFSJ0_45940</name>
</gene>
<protein>
    <recommendedName>
        <fullName evidence="2">histidine kinase</fullName>
        <ecNumber evidence="2">2.7.13.3</ecNumber>
    </recommendedName>
</protein>
<keyword evidence="7" id="KW-0067">ATP-binding</keyword>
<keyword evidence="9" id="KW-0812">Transmembrane</keyword>
<feature type="transmembrane region" description="Helical" evidence="9">
    <location>
        <begin position="47"/>
        <end position="63"/>
    </location>
</feature>
<evidence type="ECO:0000313" key="11">
    <source>
        <dbReference type="EMBL" id="MFD1544454.1"/>
    </source>
</evidence>
<evidence type="ECO:0000256" key="8">
    <source>
        <dbReference type="ARBA" id="ARBA00023012"/>
    </source>
</evidence>
<keyword evidence="6 11" id="KW-0418">Kinase</keyword>
<proteinExistence type="predicted"/>
<organism evidence="11 12">
    <name type="scientific">Nonomuraea guangzhouensis</name>
    <dbReference type="NCBI Taxonomy" id="1291555"/>
    <lineage>
        <taxon>Bacteria</taxon>
        <taxon>Bacillati</taxon>
        <taxon>Actinomycetota</taxon>
        <taxon>Actinomycetes</taxon>
        <taxon>Streptosporangiales</taxon>
        <taxon>Streptosporangiaceae</taxon>
        <taxon>Nonomuraea</taxon>
    </lineage>
</organism>
<evidence type="ECO:0000256" key="1">
    <source>
        <dbReference type="ARBA" id="ARBA00000085"/>
    </source>
</evidence>
<feature type="domain" description="Histidine kinase/HSP90-like ATPase" evidence="10">
    <location>
        <begin position="282"/>
        <end position="376"/>
    </location>
</feature>
<dbReference type="Gene3D" id="1.20.5.1930">
    <property type="match status" value="1"/>
</dbReference>
<keyword evidence="9" id="KW-1133">Transmembrane helix</keyword>
<comment type="caution">
    <text evidence="11">The sequence shown here is derived from an EMBL/GenBank/DDBJ whole genome shotgun (WGS) entry which is preliminary data.</text>
</comment>
<evidence type="ECO:0000256" key="5">
    <source>
        <dbReference type="ARBA" id="ARBA00022741"/>
    </source>
</evidence>
<dbReference type="Pfam" id="PF02518">
    <property type="entry name" value="HATPase_c"/>
    <property type="match status" value="1"/>
</dbReference>
<name>A0ABW4GPX6_9ACTN</name>
<dbReference type="InterPro" id="IPR050482">
    <property type="entry name" value="Sensor_HK_TwoCompSys"/>
</dbReference>
<dbReference type="SUPFAM" id="SSF55874">
    <property type="entry name" value="ATPase domain of HSP90 chaperone/DNA topoisomerase II/histidine kinase"/>
    <property type="match status" value="1"/>
</dbReference>
<accession>A0ABW4GPX6</accession>
<dbReference type="Pfam" id="PF07730">
    <property type="entry name" value="HisKA_3"/>
    <property type="match status" value="1"/>
</dbReference>
<dbReference type="EC" id="2.7.13.3" evidence="2"/>
<dbReference type="Pfam" id="PF23539">
    <property type="entry name" value="DUF7134"/>
    <property type="match status" value="1"/>
</dbReference>
<comment type="catalytic activity">
    <reaction evidence="1">
        <text>ATP + protein L-histidine = ADP + protein N-phospho-L-histidine.</text>
        <dbReference type="EC" id="2.7.13.3"/>
    </reaction>
</comment>
<evidence type="ECO:0000256" key="6">
    <source>
        <dbReference type="ARBA" id="ARBA00022777"/>
    </source>
</evidence>
<dbReference type="GO" id="GO:0016301">
    <property type="term" value="F:kinase activity"/>
    <property type="evidence" value="ECO:0007669"/>
    <property type="project" value="UniProtKB-KW"/>
</dbReference>
<dbReference type="InterPro" id="IPR003594">
    <property type="entry name" value="HATPase_dom"/>
</dbReference>
<keyword evidence="12" id="KW-1185">Reference proteome</keyword>
<evidence type="ECO:0000313" key="12">
    <source>
        <dbReference type="Proteomes" id="UP001597097"/>
    </source>
</evidence>
<dbReference type="InterPro" id="IPR055558">
    <property type="entry name" value="DUF7134"/>
</dbReference>
<feature type="transmembrane region" description="Helical" evidence="9">
    <location>
        <begin position="141"/>
        <end position="158"/>
    </location>
</feature>
<dbReference type="InterPro" id="IPR036890">
    <property type="entry name" value="HATPase_C_sf"/>
</dbReference>
<dbReference type="Proteomes" id="UP001597097">
    <property type="component" value="Unassembled WGS sequence"/>
</dbReference>
<evidence type="ECO:0000256" key="4">
    <source>
        <dbReference type="ARBA" id="ARBA00022679"/>
    </source>
</evidence>
<dbReference type="SMART" id="SM00387">
    <property type="entry name" value="HATPase_c"/>
    <property type="match status" value="1"/>
</dbReference>
<keyword evidence="8" id="KW-0902">Two-component regulatory system</keyword>
<dbReference type="EMBL" id="JBHUCM010000044">
    <property type="protein sequence ID" value="MFD1544454.1"/>
    <property type="molecule type" value="Genomic_DNA"/>
</dbReference>
<dbReference type="PANTHER" id="PTHR24421">
    <property type="entry name" value="NITRATE/NITRITE SENSOR PROTEIN NARX-RELATED"/>
    <property type="match status" value="1"/>
</dbReference>
<evidence type="ECO:0000256" key="3">
    <source>
        <dbReference type="ARBA" id="ARBA00022553"/>
    </source>
</evidence>
<dbReference type="Gene3D" id="3.30.565.10">
    <property type="entry name" value="Histidine kinase-like ATPase, C-terminal domain"/>
    <property type="match status" value="1"/>
</dbReference>
<dbReference type="RefSeq" id="WP_308126933.1">
    <property type="nucleotide sequence ID" value="NZ_JAHKRM010000006.1"/>
</dbReference>